<dbReference type="InterPro" id="IPR027417">
    <property type="entry name" value="P-loop_NTPase"/>
</dbReference>
<dbReference type="InterPro" id="IPR002182">
    <property type="entry name" value="NB-ARC"/>
</dbReference>
<dbReference type="PANTHER" id="PTHR35205">
    <property type="entry name" value="NB-ARC AND TPR DOMAIN PROTEIN"/>
    <property type="match status" value="1"/>
</dbReference>
<dbReference type="PANTHER" id="PTHR35205:SF1">
    <property type="entry name" value="ZU5 DOMAIN-CONTAINING PROTEIN"/>
    <property type="match status" value="1"/>
</dbReference>
<gene>
    <name evidence="3" type="ORF">H0G86_006563</name>
</gene>
<dbReference type="SUPFAM" id="SSF52540">
    <property type="entry name" value="P-loop containing nucleoside triphosphate hydrolases"/>
    <property type="match status" value="1"/>
</dbReference>
<evidence type="ECO:0000313" key="3">
    <source>
        <dbReference type="EMBL" id="QYS99428.1"/>
    </source>
</evidence>
<dbReference type="Pfam" id="PF25000">
    <property type="entry name" value="DUF7779"/>
    <property type="match status" value="1"/>
</dbReference>
<dbReference type="Gene3D" id="1.25.40.10">
    <property type="entry name" value="Tetratricopeptide repeat domain"/>
    <property type="match status" value="2"/>
</dbReference>
<proteinExistence type="predicted"/>
<feature type="domain" description="NB-ARC" evidence="1">
    <location>
        <begin position="38"/>
        <end position="178"/>
    </location>
</feature>
<evidence type="ECO:0000259" key="1">
    <source>
        <dbReference type="Pfam" id="PF00931"/>
    </source>
</evidence>
<dbReference type="GO" id="GO:0043531">
    <property type="term" value="F:ADP binding"/>
    <property type="evidence" value="ECO:0007669"/>
    <property type="project" value="InterPro"/>
</dbReference>
<dbReference type="Proteomes" id="UP000826661">
    <property type="component" value="Chromosome III"/>
</dbReference>
<dbReference type="Gene3D" id="3.40.50.300">
    <property type="entry name" value="P-loop containing nucleotide triphosphate hydrolases"/>
    <property type="match status" value="1"/>
</dbReference>
<dbReference type="AlphaFoldDB" id="A0A8G0LBS3"/>
<evidence type="ECO:0000259" key="2">
    <source>
        <dbReference type="Pfam" id="PF25000"/>
    </source>
</evidence>
<dbReference type="Pfam" id="PF00931">
    <property type="entry name" value="NB-ARC"/>
    <property type="match status" value="1"/>
</dbReference>
<accession>A0A8G0LBS3</accession>
<dbReference type="EMBL" id="CP075866">
    <property type="protein sequence ID" value="QYS99428.1"/>
    <property type="molecule type" value="Genomic_DNA"/>
</dbReference>
<protein>
    <submittedName>
        <fullName evidence="3">NB-ARC domain-containing protein</fullName>
    </submittedName>
</protein>
<reference evidence="3 4" key="1">
    <citation type="journal article" date="2021" name="BMC Genomics">
        <title>Telomere-to-telomere genome assembly of asparaginase-producing Trichoderma simmonsii.</title>
        <authorList>
            <person name="Chung D."/>
            <person name="Kwon Y.M."/>
            <person name="Yang Y."/>
        </authorList>
    </citation>
    <scope>NUCLEOTIDE SEQUENCE [LARGE SCALE GENOMIC DNA]</scope>
    <source>
        <strain evidence="3 4">GH-Sj1</strain>
    </source>
</reference>
<name>A0A8G0LBS3_9HYPO</name>
<dbReference type="SUPFAM" id="SSF48452">
    <property type="entry name" value="TPR-like"/>
    <property type="match status" value="1"/>
</dbReference>
<dbReference type="InterPro" id="IPR011990">
    <property type="entry name" value="TPR-like_helical_dom_sf"/>
</dbReference>
<dbReference type="InterPro" id="IPR056681">
    <property type="entry name" value="DUF7779"/>
</dbReference>
<keyword evidence="4" id="KW-1185">Reference proteome</keyword>
<evidence type="ECO:0000313" key="4">
    <source>
        <dbReference type="Proteomes" id="UP000826661"/>
    </source>
</evidence>
<organism evidence="3 4">
    <name type="scientific">Trichoderma simmonsii</name>
    <dbReference type="NCBI Taxonomy" id="1491479"/>
    <lineage>
        <taxon>Eukaryota</taxon>
        <taxon>Fungi</taxon>
        <taxon>Dikarya</taxon>
        <taxon>Ascomycota</taxon>
        <taxon>Pezizomycotina</taxon>
        <taxon>Sordariomycetes</taxon>
        <taxon>Hypocreomycetidae</taxon>
        <taxon>Hypocreales</taxon>
        <taxon>Hypocreaceae</taxon>
        <taxon>Trichoderma</taxon>
    </lineage>
</organism>
<feature type="domain" description="DUF7779" evidence="2">
    <location>
        <begin position="270"/>
        <end position="355"/>
    </location>
</feature>
<sequence>MNSPPLGQNSSVDIAAITQQVSFMQLPIKMCSNFFGRESTFEEIDQVLGQDGSATTFRSIVLFGLGGIGKSSIAAQYIERKLEEKKYDAVFWVYGETAASLRQSFTDVALRLKLPGAQPNLHNENLQLVQNWFQTTNYKWLVVYDNVEHDNLLEPYWPKSSHGTAIITTRNHNLMHKFATSGLEITSWDAKTGSEFLLFLLKDNIGRDIQSERLSAVELAEKLGGHALGISHMAGLIKRKSCTIAEFMRIYLEDPKRLHKSELQAVWDVSFGTLERNSRAFMGVASFLVPDNTAQDLFEKRPGHDLPNDLEFFLDDSKFSGAMEPLLDLALIKWDKDARIFWCHRMVQIQFRSFLSLGERQQAFNNAVVLVYNAFPKQSDSTNKNQLYHQWTQCNRCLQQVLCLKDNFKEERRHSDEFKASSLFCELLVDCQRYLYEINAFKELEDVCELNLLAVDTLDDQEQAIDVKASTLSHQANMYESIGRVEDAIELNTKGYNMRLKEEPRKGGLLGGFEQNLGYNYNTGNQHETALKWFEKSRVTWTEWNVKEDRKRTGLQSQRRILRGVLCIWGGTRRHNHCSMFQSESSSRRKPLNWAMLAFAYFVQGTLERRRNRPEAAEANFMEAQNMWFKGDQTRFHPFNAGCIYKMGVVCLDQGKVKIAITHLRDALEITKFHSDAMPVEHARGLFKLSEALVQNSSTNEGGDDGSEKEAQHLRDEAEKYLLRRDKSATQFGNEDAYDRWVPIFWR</sequence>